<dbReference type="EMBL" id="CP002457">
    <property type="protein sequence ID" value="ADV56314.1"/>
    <property type="molecule type" value="Genomic_DNA"/>
</dbReference>
<gene>
    <name evidence="1" type="ordered locus">Sput200_3695</name>
    <name evidence="2" type="ordered locus">Sput200_3955</name>
</gene>
<sequence length="109" mass="12296">MFVFTKNRIVKEWPTTLKVAGDKGHVTEYEITVDLELIPEDEWIALFRLSPKAAFDRVLLGWHGISDANGEPMEATEDNRAALYQWQPFSVAVTNAYLRAASGEAARKN</sequence>
<dbReference type="AlphaFoldDB" id="E6XHN9"/>
<dbReference type="KEGG" id="shp:Sput200_3955"/>
<organism evidence="2 3">
    <name type="scientific">Shewanella putrefaciens (strain 200)</name>
    <dbReference type="NCBI Taxonomy" id="399804"/>
    <lineage>
        <taxon>Bacteria</taxon>
        <taxon>Pseudomonadati</taxon>
        <taxon>Pseudomonadota</taxon>
        <taxon>Gammaproteobacteria</taxon>
        <taxon>Alteromonadales</taxon>
        <taxon>Shewanellaceae</taxon>
        <taxon>Shewanella</taxon>
    </lineage>
</organism>
<protein>
    <submittedName>
        <fullName evidence="2">Uncharacterized protein</fullName>
    </submittedName>
</protein>
<dbReference type="EMBL" id="CP002457">
    <property type="protein sequence ID" value="ADV56074.1"/>
    <property type="molecule type" value="Genomic_DNA"/>
</dbReference>
<evidence type="ECO:0000313" key="3">
    <source>
        <dbReference type="Proteomes" id="UP000008209"/>
    </source>
</evidence>
<name>E6XHN9_SHEP2</name>
<evidence type="ECO:0000313" key="1">
    <source>
        <dbReference type="EMBL" id="ADV56074.1"/>
    </source>
</evidence>
<dbReference type="PATRIC" id="fig|399804.5.peg.3825"/>
<dbReference type="OrthoDB" id="6265118at2"/>
<dbReference type="HOGENOM" id="CLU_173406_0_0_6"/>
<dbReference type="Proteomes" id="UP000008209">
    <property type="component" value="Chromosome"/>
</dbReference>
<accession>E6XHN9</accession>
<reference evidence="2 3" key="1">
    <citation type="submission" date="2011-01" db="EMBL/GenBank/DDBJ databases">
        <title>Complete sequence of Shewanella putrefaciens 200.</title>
        <authorList>
            <consortium name="US DOE Joint Genome Institute"/>
            <person name="Lucas S."/>
            <person name="Copeland A."/>
            <person name="Lapidus A."/>
            <person name="Cheng J.-F."/>
            <person name="Bruce D."/>
            <person name="Goodwin L."/>
            <person name="Pitluck S."/>
            <person name="Munk A.C."/>
            <person name="Detter J.C."/>
            <person name="Han C."/>
            <person name="Tapia R."/>
            <person name="Land M."/>
            <person name="Hauser L."/>
            <person name="Chang Y.-J."/>
            <person name="Jeffries C."/>
            <person name="Kyrpides N."/>
            <person name="Ivanova N."/>
            <person name="Mikhailova N."/>
            <person name="Kolker E."/>
            <person name="Lawrence C."/>
            <person name="McCue L.A."/>
            <person name="DiChristina T."/>
            <person name="Nealson K."/>
            <person name="Fredrickson J.K."/>
            <person name="Woyke T."/>
        </authorList>
    </citation>
    <scope>NUCLEOTIDE SEQUENCE [LARGE SCALE GENOMIC DNA]</scope>
    <source>
        <strain evidence="2 3">200</strain>
    </source>
</reference>
<evidence type="ECO:0000313" key="2">
    <source>
        <dbReference type="EMBL" id="ADV56314.1"/>
    </source>
</evidence>
<proteinExistence type="predicted"/>
<dbReference type="KEGG" id="shp:Sput200_3695"/>